<sequence length="167" mass="18737">MRIAGLSEHRHLERTLRPRDPLSRGPVRSRGGKWHVFSLDSREACHRPPRRSFFMKELPVSHAEETGTSQEEPAASLLLLRLPLEDRGVASVTTASRRRLQDVDYGHAQTAAVVAPSFRSRRSKYKPWASRSQSVPPPPPFSAVTVRGRVLPYLKHTAALGSDETTR</sequence>
<name>A0A812DA86_ACAPH</name>
<gene>
    <name evidence="2" type="ORF">SPHA_50369</name>
</gene>
<reference evidence="2" key="1">
    <citation type="submission" date="2021-01" db="EMBL/GenBank/DDBJ databases">
        <authorList>
            <person name="Li R."/>
            <person name="Bekaert M."/>
        </authorList>
    </citation>
    <scope>NUCLEOTIDE SEQUENCE</scope>
    <source>
        <strain evidence="2">Farmed</strain>
    </source>
</reference>
<evidence type="ECO:0000313" key="2">
    <source>
        <dbReference type="EMBL" id="CAE1294408.1"/>
    </source>
</evidence>
<proteinExistence type="predicted"/>
<organism evidence="2 3">
    <name type="scientific">Acanthosepion pharaonis</name>
    <name type="common">Pharaoh cuttlefish</name>
    <name type="synonym">Sepia pharaonis</name>
    <dbReference type="NCBI Taxonomy" id="158019"/>
    <lineage>
        <taxon>Eukaryota</taxon>
        <taxon>Metazoa</taxon>
        <taxon>Spiralia</taxon>
        <taxon>Lophotrochozoa</taxon>
        <taxon>Mollusca</taxon>
        <taxon>Cephalopoda</taxon>
        <taxon>Coleoidea</taxon>
        <taxon>Decapodiformes</taxon>
        <taxon>Sepiida</taxon>
        <taxon>Sepiina</taxon>
        <taxon>Sepiidae</taxon>
        <taxon>Acanthosepion</taxon>
    </lineage>
</organism>
<feature type="region of interest" description="Disordered" evidence="1">
    <location>
        <begin position="1"/>
        <end position="29"/>
    </location>
</feature>
<dbReference type="AlphaFoldDB" id="A0A812DA86"/>
<dbReference type="Proteomes" id="UP000597762">
    <property type="component" value="Unassembled WGS sequence"/>
</dbReference>
<keyword evidence="3" id="KW-1185">Reference proteome</keyword>
<evidence type="ECO:0000313" key="3">
    <source>
        <dbReference type="Proteomes" id="UP000597762"/>
    </source>
</evidence>
<dbReference type="EMBL" id="CAHIKZ030002955">
    <property type="protein sequence ID" value="CAE1294408.1"/>
    <property type="molecule type" value="Genomic_DNA"/>
</dbReference>
<evidence type="ECO:0000256" key="1">
    <source>
        <dbReference type="SAM" id="MobiDB-lite"/>
    </source>
</evidence>
<accession>A0A812DA86</accession>
<feature type="compositionally biased region" description="Basic and acidic residues" evidence="1">
    <location>
        <begin position="7"/>
        <end position="22"/>
    </location>
</feature>
<comment type="caution">
    <text evidence="2">The sequence shown here is derived from an EMBL/GenBank/DDBJ whole genome shotgun (WGS) entry which is preliminary data.</text>
</comment>
<protein>
    <submittedName>
        <fullName evidence="2">Uncharacterized protein</fullName>
    </submittedName>
</protein>